<dbReference type="RefSeq" id="WP_183681854.1">
    <property type="nucleotide sequence ID" value="NZ_CAUVGH010000044.1"/>
</dbReference>
<evidence type="ECO:0000256" key="1">
    <source>
        <dbReference type="ARBA" id="ARBA00022729"/>
    </source>
</evidence>
<gene>
    <name evidence="3" type="ORF">HNQ46_000231</name>
</gene>
<name>A0A7W9SF77_9FIRM</name>
<sequence>MIEDYLEAKKLGDRAYRNALLTGQYPYLEALDDKLKDEDIQGENRLGVLEIPLEDIVGTKTTGRQQAFAKNFMPILGAKTEFAFKWSALYDSVKEEGVREPILVYEYMYKFYVQEGNKRVSVSRFNEAVSIPATVIRILPKRTEERENKLYYEFVDFYKCTGIYRIRFSELGAYDRLCQVMGKKPGELWEEELCRDLRAAYSRFAELYMQMGGGKLGNTIGDAFYVYLTVFGMESILHNSTEEIKENIERLWNEYRKSAGDVVLVQNPEEVKKVSGFMDLFQSGKLYNGKHPLKIAFLYERTVQDSTWAYAHELGRNYIMEKFRGLVETKIFESCNTEERIQDSIEEAIRWGAELIFTTASLMAQLSIKMALEHPETSILNCSVNTSYNSIRTYYGRMYEAKFLMGALAASITDGNDLGYVEQFPLYGTIANINAFAIGAQFINPWSKVHLSWSGLQDVNWKEEFRKQGIRTISGPEFAKPTEVSREFGLYIREEGEKVFNVAAPVYDWGKYYALILQSILEGSYHANSLAKAHNALNYYFGLKEGVIDIILSRDLSYASKKLISILRREIVEGSLAPFSGEIHSQSEKLRREGDESLDLEEIVDMRWLNDNVVGEIPPLDRFTKESQEAILSGGFLL</sequence>
<dbReference type="Gene3D" id="3.40.50.2300">
    <property type="match status" value="2"/>
</dbReference>
<dbReference type="GeneID" id="85013801"/>
<dbReference type="Pfam" id="PF02608">
    <property type="entry name" value="Bmp"/>
    <property type="match status" value="1"/>
</dbReference>
<accession>A0A7W9SF77</accession>
<protein>
    <submittedName>
        <fullName evidence="3">Basic membrane lipoprotein Med (Substrate-binding protein (PBP1-ABC) superfamily)</fullName>
    </submittedName>
</protein>
<feature type="domain" description="ABC transporter substrate-binding protein PnrA-like" evidence="2">
    <location>
        <begin position="294"/>
        <end position="455"/>
    </location>
</feature>
<dbReference type="InterPro" id="IPR036086">
    <property type="entry name" value="ParB/Sulfiredoxin_sf"/>
</dbReference>
<proteinExistence type="predicted"/>
<keyword evidence="1" id="KW-0732">Signal</keyword>
<evidence type="ECO:0000313" key="3">
    <source>
        <dbReference type="EMBL" id="MBB6040270.1"/>
    </source>
</evidence>
<dbReference type="InterPro" id="IPR052910">
    <property type="entry name" value="ABC-Purine-Binding"/>
</dbReference>
<evidence type="ECO:0000259" key="2">
    <source>
        <dbReference type="Pfam" id="PF02608"/>
    </source>
</evidence>
<organism evidence="3 4">
    <name type="scientific">Oribacterium sinus</name>
    <dbReference type="NCBI Taxonomy" id="237576"/>
    <lineage>
        <taxon>Bacteria</taxon>
        <taxon>Bacillati</taxon>
        <taxon>Bacillota</taxon>
        <taxon>Clostridia</taxon>
        <taxon>Lachnospirales</taxon>
        <taxon>Lachnospiraceae</taxon>
        <taxon>Oribacterium</taxon>
    </lineage>
</organism>
<dbReference type="EMBL" id="JACHHH010000001">
    <property type="protein sequence ID" value="MBB6040270.1"/>
    <property type="molecule type" value="Genomic_DNA"/>
</dbReference>
<dbReference type="SUPFAM" id="SSF110849">
    <property type="entry name" value="ParB/Sulfiredoxin"/>
    <property type="match status" value="1"/>
</dbReference>
<keyword evidence="3" id="KW-0449">Lipoprotein</keyword>
<dbReference type="Proteomes" id="UP000522163">
    <property type="component" value="Unassembled WGS sequence"/>
</dbReference>
<comment type="caution">
    <text evidence="3">The sequence shown here is derived from an EMBL/GenBank/DDBJ whole genome shotgun (WGS) entry which is preliminary data.</text>
</comment>
<dbReference type="PANTHER" id="PTHR43208:SF1">
    <property type="entry name" value="ABC TRANSPORTER SUBSTRATE-BINDING PROTEIN"/>
    <property type="match status" value="1"/>
</dbReference>
<dbReference type="GO" id="GO:0005886">
    <property type="term" value="C:plasma membrane"/>
    <property type="evidence" value="ECO:0007669"/>
    <property type="project" value="InterPro"/>
</dbReference>
<evidence type="ECO:0000313" key="4">
    <source>
        <dbReference type="Proteomes" id="UP000522163"/>
    </source>
</evidence>
<reference evidence="3 4" key="1">
    <citation type="submission" date="2020-08" db="EMBL/GenBank/DDBJ databases">
        <title>Genomic Encyclopedia of Type Strains, Phase IV (KMG-IV): sequencing the most valuable type-strain genomes for metagenomic binning, comparative biology and taxonomic classification.</title>
        <authorList>
            <person name="Goeker M."/>
        </authorList>
    </citation>
    <scope>NUCLEOTIDE SEQUENCE [LARGE SCALE GENOMIC DNA]</scope>
    <source>
        <strain evidence="3 4">DSM 17245</strain>
    </source>
</reference>
<dbReference type="PANTHER" id="PTHR43208">
    <property type="entry name" value="ABC TRANSPORTER SUBSTRATE-BINDING PROTEIN"/>
    <property type="match status" value="1"/>
</dbReference>
<dbReference type="AlphaFoldDB" id="A0A7W9SF77"/>
<dbReference type="InterPro" id="IPR003760">
    <property type="entry name" value="PnrA-like"/>
</dbReference>